<dbReference type="OrthoDB" id="9805195at2"/>
<comment type="subcellular location">
    <subcellularLocation>
        <location evidence="11">Cytoplasm</location>
    </subcellularLocation>
</comment>
<dbReference type="EC" id="1.3.3.15" evidence="5 11"/>
<dbReference type="InterPro" id="IPR002937">
    <property type="entry name" value="Amino_oxidase"/>
</dbReference>
<comment type="caution">
    <text evidence="14">The sequence shown here is derived from an EMBL/GenBank/DDBJ whole genome shotgun (WGS) entry which is preliminary data.</text>
</comment>
<evidence type="ECO:0000313" key="15">
    <source>
        <dbReference type="Proteomes" id="UP000253314"/>
    </source>
</evidence>
<dbReference type="Gene3D" id="3.90.660.20">
    <property type="entry name" value="Protoporphyrinogen oxidase, mitochondrial, domain 2"/>
    <property type="match status" value="1"/>
</dbReference>
<dbReference type="NCBIfam" id="TIGR00562">
    <property type="entry name" value="proto_IX_ox"/>
    <property type="match status" value="1"/>
</dbReference>
<evidence type="ECO:0000256" key="1">
    <source>
        <dbReference type="ARBA" id="ARBA00001755"/>
    </source>
</evidence>
<evidence type="ECO:0000256" key="7">
    <source>
        <dbReference type="ARBA" id="ARBA00022630"/>
    </source>
</evidence>
<comment type="function">
    <text evidence="11">Involved in coproporphyrin-dependent heme b biosynthesis. Catalyzes the oxidation of coproporphyrinogen III to coproporphyrin III.</text>
</comment>
<evidence type="ECO:0000256" key="2">
    <source>
        <dbReference type="ARBA" id="ARBA00001974"/>
    </source>
</evidence>
<keyword evidence="11" id="KW-0963">Cytoplasm</keyword>
<dbReference type="Pfam" id="PF01593">
    <property type="entry name" value="Amino_oxidase"/>
    <property type="match status" value="1"/>
</dbReference>
<dbReference type="GO" id="GO:0004729">
    <property type="term" value="F:oxygen-dependent protoporphyrinogen oxidase activity"/>
    <property type="evidence" value="ECO:0007669"/>
    <property type="project" value="UniProtKB-UniRule"/>
</dbReference>
<evidence type="ECO:0000259" key="13">
    <source>
        <dbReference type="Pfam" id="PF01593"/>
    </source>
</evidence>
<keyword evidence="12" id="KW-1133">Transmembrane helix</keyword>
<dbReference type="InterPro" id="IPR036188">
    <property type="entry name" value="FAD/NAD-bd_sf"/>
</dbReference>
<evidence type="ECO:0000313" key="14">
    <source>
        <dbReference type="EMBL" id="RBW68669.1"/>
    </source>
</evidence>
<keyword evidence="12" id="KW-0472">Membrane</keyword>
<dbReference type="EMBL" id="QOCW01000017">
    <property type="protein sequence ID" value="RBW68669.1"/>
    <property type="molecule type" value="Genomic_DNA"/>
</dbReference>
<reference evidence="14 15" key="1">
    <citation type="submission" date="2018-07" db="EMBL/GenBank/DDBJ databases">
        <title>Lottiidibacillus patelloidae gen. nov., sp. nov., isolated from the intestinal tract of a marine limpet and the reclassification of B. taeanensis BH030017T, B. algicola KMM 3737T and B. hwajinpoensis SW-72T as genus Lottiidibacillus.</title>
        <authorList>
            <person name="Liu R."/>
            <person name="Huang Z."/>
        </authorList>
    </citation>
    <scope>NUCLEOTIDE SEQUENCE [LARGE SCALE GENOMIC DNA]</scope>
    <source>
        <strain evidence="14 15">BH030017</strain>
    </source>
</reference>
<protein>
    <recommendedName>
        <fullName evidence="6 11">Coproporphyrinogen III oxidase</fullName>
        <ecNumber evidence="5 11">1.3.3.15</ecNumber>
    </recommendedName>
</protein>
<evidence type="ECO:0000256" key="6">
    <source>
        <dbReference type="ARBA" id="ARBA00019046"/>
    </source>
</evidence>
<evidence type="ECO:0000256" key="11">
    <source>
        <dbReference type="RuleBase" id="RU364052"/>
    </source>
</evidence>
<evidence type="ECO:0000256" key="9">
    <source>
        <dbReference type="ARBA" id="ARBA00023002"/>
    </source>
</evidence>
<dbReference type="PANTHER" id="PTHR42923:SF3">
    <property type="entry name" value="PROTOPORPHYRINOGEN OXIDASE"/>
    <property type="match status" value="1"/>
</dbReference>
<dbReference type="Gene3D" id="1.10.3110.10">
    <property type="entry name" value="protoporphyrinogen ix oxidase, domain 3"/>
    <property type="match status" value="1"/>
</dbReference>
<dbReference type="UniPathway" id="UPA00252"/>
<dbReference type="AlphaFoldDB" id="A0A366XV71"/>
<evidence type="ECO:0000256" key="5">
    <source>
        <dbReference type="ARBA" id="ARBA00012402"/>
    </source>
</evidence>
<keyword evidence="7 11" id="KW-0285">Flavoprotein</keyword>
<comment type="similarity">
    <text evidence="4 11">Belongs to the protoporphyrinogen/coproporphyrinogen oxidase family. Coproporphyrinogen III oxidase subfamily.</text>
</comment>
<sequence length="471" mass="52036">MSENDHAVVIGGGITGLSAAFYLQKEAEKKNLPLMISLVEAGEKLGGKIQTISHNGFLIEKGPDSFLKRKTSAVDLIKEVGLEKELVTNETGQAYILKGSELYPIPEGAMMGIPTKMKPFVHSRLLSVKGKARAACDLVIPRAEVNGDQSVGSFFRRRLGNELVDSFIEPLLSGIYASDIDELSLTATFPHFQQLEKKHRSLILAMQHSRPSKQAGKDKGQFFTLKRGLFSLVEALEEQLLKTQQILVNTAAASIQKEGKQYNVHLENGKKLRADAVVMASPHHVSGNLLNQYDFMRNIKKMKAATVANVALGFSESDVTLDQDGTGFIVASKGEYNITACTWTHKKWPHTTPEGKVLMRCFVGRPGEEEIVQQSDKKIVEAVLKDLKKVIPIRKSPAFYYVTRWNEAMPQYSVGHQNMVADVKEKLKEEMPGVVLAGSSYNGIGIGDCSAQGKQAAEYVLEHLKQKKLFH</sequence>
<dbReference type="GO" id="GO:0006783">
    <property type="term" value="P:heme biosynthetic process"/>
    <property type="evidence" value="ECO:0007669"/>
    <property type="project" value="UniProtKB-UniRule"/>
</dbReference>
<evidence type="ECO:0000256" key="3">
    <source>
        <dbReference type="ARBA" id="ARBA00004744"/>
    </source>
</evidence>
<dbReference type="RefSeq" id="WP_113806895.1">
    <property type="nucleotide sequence ID" value="NZ_QOCW01000017.1"/>
</dbReference>
<proteinExistence type="inferred from homology"/>
<accession>A0A366XV71</accession>
<dbReference type="InterPro" id="IPR050464">
    <property type="entry name" value="Zeta_carotene_desat/Oxidored"/>
</dbReference>
<dbReference type="InterPro" id="IPR004572">
    <property type="entry name" value="Protoporphyrinogen_oxidase"/>
</dbReference>
<organism evidence="14 15">
    <name type="scientific">Bacillus taeanensis</name>
    <dbReference type="NCBI Taxonomy" id="273032"/>
    <lineage>
        <taxon>Bacteria</taxon>
        <taxon>Bacillati</taxon>
        <taxon>Bacillota</taxon>
        <taxon>Bacilli</taxon>
        <taxon>Bacillales</taxon>
        <taxon>Bacillaceae</taxon>
        <taxon>Bacillus</taxon>
    </lineage>
</organism>
<dbReference type="SUPFAM" id="SSF54373">
    <property type="entry name" value="FAD-linked reductases, C-terminal domain"/>
    <property type="match status" value="1"/>
</dbReference>
<dbReference type="PANTHER" id="PTHR42923">
    <property type="entry name" value="PROTOPORPHYRINOGEN OXIDASE"/>
    <property type="match status" value="1"/>
</dbReference>
<dbReference type="SUPFAM" id="SSF51905">
    <property type="entry name" value="FAD/NAD(P)-binding domain"/>
    <property type="match status" value="1"/>
</dbReference>
<keyword evidence="12" id="KW-0812">Transmembrane</keyword>
<evidence type="ECO:0000256" key="12">
    <source>
        <dbReference type="SAM" id="Phobius"/>
    </source>
</evidence>
<evidence type="ECO:0000256" key="4">
    <source>
        <dbReference type="ARBA" id="ARBA00008310"/>
    </source>
</evidence>
<feature type="transmembrane region" description="Helical" evidence="12">
    <location>
        <begin position="6"/>
        <end position="23"/>
    </location>
</feature>
<comment type="catalytic activity">
    <reaction evidence="1">
        <text>coproporphyrinogen III + 3 O2 = coproporphyrin III + 3 H2O2</text>
        <dbReference type="Rhea" id="RHEA:43436"/>
        <dbReference type="ChEBI" id="CHEBI:15379"/>
        <dbReference type="ChEBI" id="CHEBI:16240"/>
        <dbReference type="ChEBI" id="CHEBI:57309"/>
        <dbReference type="ChEBI" id="CHEBI:131725"/>
        <dbReference type="EC" id="1.3.3.15"/>
    </reaction>
    <physiologicalReaction direction="left-to-right" evidence="1">
        <dbReference type="Rhea" id="RHEA:43437"/>
    </physiologicalReaction>
</comment>
<comment type="cofactor">
    <cofactor evidence="2 11">
        <name>FAD</name>
        <dbReference type="ChEBI" id="CHEBI:57692"/>
    </cofactor>
</comment>
<dbReference type="Proteomes" id="UP000253314">
    <property type="component" value="Unassembled WGS sequence"/>
</dbReference>
<evidence type="ECO:0000256" key="8">
    <source>
        <dbReference type="ARBA" id="ARBA00022827"/>
    </source>
</evidence>
<dbReference type="NCBIfam" id="NF008845">
    <property type="entry name" value="PRK11883.1-5"/>
    <property type="match status" value="1"/>
</dbReference>
<dbReference type="Gene3D" id="3.50.50.60">
    <property type="entry name" value="FAD/NAD(P)-binding domain"/>
    <property type="match status" value="1"/>
</dbReference>
<keyword evidence="8 11" id="KW-0274">FAD</keyword>
<name>A0A366XV71_9BACI</name>
<evidence type="ECO:0000256" key="10">
    <source>
        <dbReference type="ARBA" id="ARBA00023133"/>
    </source>
</evidence>
<dbReference type="GO" id="GO:0005737">
    <property type="term" value="C:cytoplasm"/>
    <property type="evidence" value="ECO:0007669"/>
    <property type="project" value="UniProtKB-SubCell"/>
</dbReference>
<keyword evidence="9 11" id="KW-0560">Oxidoreductase</keyword>
<keyword evidence="15" id="KW-1185">Reference proteome</keyword>
<gene>
    <name evidence="14" type="ORF">DS031_15025</name>
</gene>
<comment type="pathway">
    <text evidence="3 11">Porphyrin-containing compound metabolism; protoheme biosynthesis.</text>
</comment>
<feature type="domain" description="Amine oxidase" evidence="13">
    <location>
        <begin position="14"/>
        <end position="461"/>
    </location>
</feature>
<keyword evidence="10 11" id="KW-0350">Heme biosynthesis</keyword>